<dbReference type="PROSITE" id="PS00360">
    <property type="entry name" value="RIBOSOMAL_S9"/>
    <property type="match status" value="1"/>
</dbReference>
<dbReference type="GO" id="GO:0003735">
    <property type="term" value="F:structural constituent of ribosome"/>
    <property type="evidence" value="ECO:0007669"/>
    <property type="project" value="InterPro"/>
</dbReference>
<dbReference type="NCBIfam" id="NF001099">
    <property type="entry name" value="PRK00132.1"/>
    <property type="match status" value="1"/>
</dbReference>
<keyword evidence="2 4" id="KW-0689">Ribosomal protein</keyword>
<name>A0A7T8JKE4_9CRYP</name>
<dbReference type="SUPFAM" id="SSF54211">
    <property type="entry name" value="Ribosomal protein S5 domain 2-like"/>
    <property type="match status" value="1"/>
</dbReference>
<dbReference type="GO" id="GO:0009507">
    <property type="term" value="C:chloroplast"/>
    <property type="evidence" value="ECO:0007669"/>
    <property type="project" value="UniProtKB-SubCell"/>
</dbReference>
<dbReference type="Gene3D" id="3.30.230.10">
    <property type="match status" value="1"/>
</dbReference>
<dbReference type="GO" id="GO:0003723">
    <property type="term" value="F:RNA binding"/>
    <property type="evidence" value="ECO:0007669"/>
    <property type="project" value="TreeGrafter"/>
</dbReference>
<accession>A0A7T8JKE4</accession>
<comment type="subcellular location">
    <subcellularLocation>
        <location evidence="4">Plastid</location>
        <location evidence="4">Chloroplast</location>
    </subcellularLocation>
</comment>
<keyword evidence="3 4" id="KW-0687">Ribonucleoprotein</keyword>
<proteinExistence type="inferred from homology"/>
<comment type="similarity">
    <text evidence="1 4 5">Belongs to the universal ribosomal protein uS9 family.</text>
</comment>
<dbReference type="GO" id="GO:0006412">
    <property type="term" value="P:translation"/>
    <property type="evidence" value="ECO:0007669"/>
    <property type="project" value="UniProtKB-UniRule"/>
</dbReference>
<dbReference type="AlphaFoldDB" id="A0A7T8JKE4"/>
<evidence type="ECO:0000256" key="3">
    <source>
        <dbReference type="ARBA" id="ARBA00023274"/>
    </source>
</evidence>
<dbReference type="InterPro" id="IPR000754">
    <property type="entry name" value="Ribosomal_uS9"/>
</dbReference>
<geneLocation type="chloroplast" evidence="6"/>
<evidence type="ECO:0000313" key="6">
    <source>
        <dbReference type="EMBL" id="QQP22438.1"/>
    </source>
</evidence>
<evidence type="ECO:0000256" key="2">
    <source>
        <dbReference type="ARBA" id="ARBA00022980"/>
    </source>
</evidence>
<evidence type="ECO:0000256" key="1">
    <source>
        <dbReference type="ARBA" id="ARBA00005251"/>
    </source>
</evidence>
<gene>
    <name evidence="4 6" type="primary">rps9</name>
</gene>
<keyword evidence="6" id="KW-0934">Plastid</keyword>
<keyword evidence="6" id="KW-0150">Chloroplast</keyword>
<sequence>MSENSKTVYFGTGHRKEAVARVRIVPGSGQSWINGTPGESYLQFSPNYIRIYKSPLSTLGLDNKYDIYVNAKGGGLTGQTEAIRLGLVKALCKVNPENRTALKFEGYVTRDSRKIERKKYGLKKARKAPQFSKR</sequence>
<evidence type="ECO:0000256" key="5">
    <source>
        <dbReference type="RuleBase" id="RU003815"/>
    </source>
</evidence>
<evidence type="ECO:0000256" key="4">
    <source>
        <dbReference type="HAMAP-Rule" id="MF_00532"/>
    </source>
</evidence>
<dbReference type="InterPro" id="IPR014721">
    <property type="entry name" value="Ribsml_uS5_D2-typ_fold_subgr"/>
</dbReference>
<dbReference type="Pfam" id="PF00380">
    <property type="entry name" value="Ribosomal_S9"/>
    <property type="match status" value="1"/>
</dbReference>
<dbReference type="InterPro" id="IPR020568">
    <property type="entry name" value="Ribosomal_Su5_D2-typ_SF"/>
</dbReference>
<protein>
    <recommendedName>
        <fullName evidence="4">Small ribosomal subunit protein uS9c</fullName>
    </recommendedName>
</protein>
<dbReference type="HAMAP" id="MF_00532_B">
    <property type="entry name" value="Ribosomal_uS9_B"/>
    <property type="match status" value="1"/>
</dbReference>
<dbReference type="PANTHER" id="PTHR21569:SF1">
    <property type="entry name" value="SMALL RIBOSOMAL SUBUNIT PROTEIN US9M"/>
    <property type="match status" value="1"/>
</dbReference>
<dbReference type="InterPro" id="IPR020574">
    <property type="entry name" value="Ribosomal_uS9_CS"/>
</dbReference>
<dbReference type="PANTHER" id="PTHR21569">
    <property type="entry name" value="RIBOSOMAL PROTEIN S9"/>
    <property type="match status" value="1"/>
</dbReference>
<dbReference type="FunFam" id="3.30.230.10:FF:000001">
    <property type="entry name" value="30S ribosomal protein S9"/>
    <property type="match status" value="1"/>
</dbReference>
<organism evidence="6">
    <name type="scientific">Baffinella frigidus</name>
    <dbReference type="NCBI Taxonomy" id="2571260"/>
    <lineage>
        <taxon>Eukaryota</taxon>
        <taxon>Cryptophyceae</taxon>
        <taxon>Cryptomonadales</taxon>
        <taxon>Baffinellaceae</taxon>
        <taxon>Baffinella</taxon>
    </lineage>
</organism>
<dbReference type="GO" id="GO:0022627">
    <property type="term" value="C:cytosolic small ribosomal subunit"/>
    <property type="evidence" value="ECO:0007669"/>
    <property type="project" value="TreeGrafter"/>
</dbReference>
<dbReference type="InterPro" id="IPR023035">
    <property type="entry name" value="Ribosomal_uS9_bac/plastid"/>
</dbReference>
<dbReference type="EMBL" id="MK798155">
    <property type="protein sequence ID" value="QQP22438.1"/>
    <property type="molecule type" value="Genomic_DNA"/>
</dbReference>
<reference evidence="6" key="1">
    <citation type="journal article" date="2019" name="Mitochondrial DNA Part B Resour">
        <title>The complete plastid genome of a marine microalgae Cryptophyceae sp. CCMP2293 (Cryptophyta).</title>
        <authorList>
            <person name="Xu K."/>
            <person name="Hu S."/>
            <person name="Tang X."/>
        </authorList>
    </citation>
    <scope>NUCLEOTIDE SEQUENCE</scope>
</reference>